<evidence type="ECO:0000313" key="2">
    <source>
        <dbReference type="EMBL" id="XCB31777.1"/>
    </source>
</evidence>
<dbReference type="RefSeq" id="WP_353062619.1">
    <property type="nucleotide sequence ID" value="NZ_CP132942.1"/>
</dbReference>
<reference evidence="2" key="1">
    <citation type="submission" date="2023-08" db="EMBL/GenBank/DDBJ databases">
        <authorList>
            <person name="Messyasz A."/>
            <person name="Mannisto M.K."/>
            <person name="Kerkhof L.J."/>
            <person name="Haggblom M."/>
        </authorList>
    </citation>
    <scope>NUCLEOTIDE SEQUENCE</scope>
    <source>
        <strain evidence="2">X5P6</strain>
    </source>
</reference>
<reference evidence="2" key="2">
    <citation type="journal article" date="2024" name="Environ. Microbiol.">
        <title>Genome analysis and description of Tunturibacter gen. nov. expands the diversity of Terriglobia in tundra soils.</title>
        <authorList>
            <person name="Messyasz A."/>
            <person name="Mannisto M.K."/>
            <person name="Kerkhof L.J."/>
            <person name="Haggblom M.M."/>
        </authorList>
    </citation>
    <scope>NUCLEOTIDE SEQUENCE</scope>
    <source>
        <strain evidence="2">X5P6</strain>
    </source>
</reference>
<dbReference type="EMBL" id="CP132942">
    <property type="protein sequence ID" value="XCB31777.1"/>
    <property type="molecule type" value="Genomic_DNA"/>
</dbReference>
<keyword evidence="1" id="KW-0472">Membrane</keyword>
<feature type="transmembrane region" description="Helical" evidence="1">
    <location>
        <begin position="56"/>
        <end position="76"/>
    </location>
</feature>
<proteinExistence type="predicted"/>
<name>A0AAU7ZL18_9BACT</name>
<protein>
    <submittedName>
        <fullName evidence="2">Uncharacterized protein</fullName>
    </submittedName>
</protein>
<dbReference type="KEGG" id="tpsc:RBB77_15135"/>
<sequence>MNRHLSGKLIAALIMGLLLGLSFVHSSQLVVRHGRQAFMIAQEHRFDRFTSAPHTFIHILGVIIATCLFLFFYELLAFGAQRTLKAPTSVFTEK</sequence>
<accession>A0AAU7ZL18</accession>
<dbReference type="AlphaFoldDB" id="A0AAU7ZL18"/>
<keyword evidence="1" id="KW-1133">Transmembrane helix</keyword>
<gene>
    <name evidence="2" type="ORF">RBB77_15135</name>
</gene>
<organism evidence="2">
    <name type="scientific">Tunturiibacter psychrotolerans</name>
    <dbReference type="NCBI Taxonomy" id="3069686"/>
    <lineage>
        <taxon>Bacteria</taxon>
        <taxon>Pseudomonadati</taxon>
        <taxon>Acidobacteriota</taxon>
        <taxon>Terriglobia</taxon>
        <taxon>Terriglobales</taxon>
        <taxon>Acidobacteriaceae</taxon>
        <taxon>Tunturiibacter</taxon>
    </lineage>
</organism>
<evidence type="ECO:0000256" key="1">
    <source>
        <dbReference type="SAM" id="Phobius"/>
    </source>
</evidence>
<keyword evidence="1" id="KW-0812">Transmembrane</keyword>